<gene>
    <name evidence="11" type="ORF">KASA_0D00176G</name>
</gene>
<proteinExistence type="predicted"/>
<reference evidence="11 12" key="1">
    <citation type="submission" date="2017-04" db="EMBL/GenBank/DDBJ databases">
        <authorList>
            <person name="Afonso C.L."/>
            <person name="Miller P.J."/>
            <person name="Scott M.A."/>
            <person name="Spackman E."/>
            <person name="Goraichik I."/>
            <person name="Dimitrov K.M."/>
            <person name="Suarez D.L."/>
            <person name="Swayne D.E."/>
        </authorList>
    </citation>
    <scope>NUCLEOTIDE SEQUENCE [LARGE SCALE GENOMIC DNA]</scope>
</reference>
<keyword evidence="3" id="KW-0479">Metal-binding</keyword>
<dbReference type="PANTHER" id="PTHR16515:SF49">
    <property type="entry name" value="GASTRULA ZINC FINGER PROTEIN XLCGF49.1-LIKE-RELATED"/>
    <property type="match status" value="1"/>
</dbReference>
<feature type="domain" description="C2H2-type" evidence="10">
    <location>
        <begin position="192"/>
        <end position="219"/>
    </location>
</feature>
<protein>
    <submittedName>
        <fullName evidence="11">Similar to Saccharomyces cerevisiae YPR186C PZF1 Transcription factor IIIA (TFIIIA)</fullName>
    </submittedName>
</protein>
<dbReference type="Pfam" id="PF00096">
    <property type="entry name" value="zf-C2H2"/>
    <property type="match status" value="4"/>
</dbReference>
<keyword evidence="12" id="KW-1185">Reference proteome</keyword>
<evidence type="ECO:0000313" key="11">
    <source>
        <dbReference type="EMBL" id="SMN22864.1"/>
    </source>
</evidence>
<keyword evidence="7" id="KW-0539">Nucleus</keyword>
<dbReference type="EMBL" id="FXLY01000015">
    <property type="protein sequence ID" value="SMN22864.1"/>
    <property type="molecule type" value="Genomic_DNA"/>
</dbReference>
<dbReference type="STRING" id="1789683.A0A1X7RB88"/>
<keyword evidence="5 8" id="KW-0863">Zinc-finger</keyword>
<evidence type="ECO:0000256" key="9">
    <source>
        <dbReference type="SAM" id="MobiDB-lite"/>
    </source>
</evidence>
<evidence type="ECO:0000313" key="12">
    <source>
        <dbReference type="Proteomes" id="UP000196158"/>
    </source>
</evidence>
<evidence type="ECO:0000256" key="4">
    <source>
        <dbReference type="ARBA" id="ARBA00022737"/>
    </source>
</evidence>
<feature type="domain" description="C2H2-type" evidence="10">
    <location>
        <begin position="107"/>
        <end position="136"/>
    </location>
</feature>
<dbReference type="PROSITE" id="PS50157">
    <property type="entry name" value="ZINC_FINGER_C2H2_2"/>
    <property type="match status" value="5"/>
</dbReference>
<dbReference type="SMART" id="SM00355">
    <property type="entry name" value="ZnF_C2H2"/>
    <property type="match status" value="9"/>
</dbReference>
<dbReference type="InterPro" id="IPR050331">
    <property type="entry name" value="Zinc_finger"/>
</dbReference>
<evidence type="ECO:0000256" key="1">
    <source>
        <dbReference type="ARBA" id="ARBA00004123"/>
    </source>
</evidence>
<evidence type="ECO:0000256" key="8">
    <source>
        <dbReference type="PROSITE-ProRule" id="PRU00042"/>
    </source>
</evidence>
<evidence type="ECO:0000256" key="5">
    <source>
        <dbReference type="ARBA" id="ARBA00022771"/>
    </source>
</evidence>
<evidence type="ECO:0000256" key="2">
    <source>
        <dbReference type="ARBA" id="ARBA00022491"/>
    </source>
</evidence>
<dbReference type="FunFam" id="3.30.160.60:FF:000446">
    <property type="entry name" value="Zinc finger protein"/>
    <property type="match status" value="1"/>
</dbReference>
<dbReference type="Proteomes" id="UP000196158">
    <property type="component" value="Unassembled WGS sequence"/>
</dbReference>
<dbReference type="SUPFAM" id="SSF57667">
    <property type="entry name" value="beta-beta-alpha zinc fingers"/>
    <property type="match status" value="4"/>
</dbReference>
<evidence type="ECO:0000256" key="7">
    <source>
        <dbReference type="ARBA" id="ARBA00023242"/>
    </source>
</evidence>
<feature type="domain" description="C2H2-type" evidence="10">
    <location>
        <begin position="137"/>
        <end position="164"/>
    </location>
</feature>
<evidence type="ECO:0000256" key="3">
    <source>
        <dbReference type="ARBA" id="ARBA00022723"/>
    </source>
</evidence>
<feature type="region of interest" description="Disordered" evidence="9">
    <location>
        <begin position="431"/>
        <end position="454"/>
    </location>
</feature>
<dbReference type="GO" id="GO:0005634">
    <property type="term" value="C:nucleus"/>
    <property type="evidence" value="ECO:0007669"/>
    <property type="project" value="UniProtKB-SubCell"/>
</dbReference>
<dbReference type="Gene3D" id="3.30.160.60">
    <property type="entry name" value="Classic Zinc Finger"/>
    <property type="match status" value="5"/>
</dbReference>
<dbReference type="PROSITE" id="PS00028">
    <property type="entry name" value="ZINC_FINGER_C2H2_1"/>
    <property type="match status" value="8"/>
</dbReference>
<dbReference type="GO" id="GO:0010468">
    <property type="term" value="P:regulation of gene expression"/>
    <property type="evidence" value="ECO:0007669"/>
    <property type="project" value="TreeGrafter"/>
</dbReference>
<dbReference type="InterPro" id="IPR013087">
    <property type="entry name" value="Znf_C2H2_type"/>
</dbReference>
<keyword evidence="4" id="KW-0677">Repeat</keyword>
<feature type="domain" description="C2H2-type" evidence="10">
    <location>
        <begin position="76"/>
        <end position="106"/>
    </location>
</feature>
<evidence type="ECO:0000259" key="10">
    <source>
        <dbReference type="PROSITE" id="PS50157"/>
    </source>
</evidence>
<evidence type="ECO:0000256" key="6">
    <source>
        <dbReference type="ARBA" id="ARBA00022833"/>
    </source>
</evidence>
<dbReference type="GO" id="GO:0008270">
    <property type="term" value="F:zinc ion binding"/>
    <property type="evidence" value="ECO:0007669"/>
    <property type="project" value="UniProtKB-KW"/>
</dbReference>
<keyword evidence="6" id="KW-0862">Zinc</keyword>
<keyword evidence="2" id="KW-0678">Repressor</keyword>
<dbReference type="FunFam" id="3.30.160.60:FF:000100">
    <property type="entry name" value="Zinc finger 45-like"/>
    <property type="match status" value="1"/>
</dbReference>
<dbReference type="PANTHER" id="PTHR16515">
    <property type="entry name" value="PR DOMAIN ZINC FINGER PROTEIN"/>
    <property type="match status" value="1"/>
</dbReference>
<sequence>MKRRFLMMTQPTNHCDVSMSSGDAPLMEVDLKSRLKEFNDWPLPSPPNGSRLVIATNKSASKSASISTSSSRAKTFFCDHKDCDKAFTRPSLLTEHQQSVHLGLKPFDCNQCDKSFARKNHLERHLLSHLDNNEKPFHCSICNKGVITSQQLKRHEITHTKSFECPYKGCSEAFYKHPQLRSHIMAIHLQTLTCKQCNKTFQRPYRLEHHIKKHHNPEIATPYHCSFLGCLQSFKTWTQLTLHTKNDHPKLRCNICHKHVVGETGLQMHMKIHDDTLVTRNWKCHLCANPILSFPRKQVLIEHYKEIHPQEPLPFSLEDIPSGIIPVSQSSSDEKPLDDKHLKKRRKVNNSLDDLKNQAILGKYLTPANIQVLPTPGIKNIQGNSAMELLLNTVGRKLKCPYYKCYRTFKTKERYNIHIEKHKIHEEKLKDLELEKKTTNDPTTNHDPIQPYPE</sequence>
<name>A0A1X7RB88_9SACH</name>
<dbReference type="OrthoDB" id="4748970at2759"/>
<dbReference type="AlphaFoldDB" id="A0A1X7RB88"/>
<comment type="subcellular location">
    <subcellularLocation>
        <location evidence="1">Nucleus</location>
    </subcellularLocation>
</comment>
<accession>A0A1X7RB88</accession>
<dbReference type="InterPro" id="IPR036236">
    <property type="entry name" value="Znf_C2H2_sf"/>
</dbReference>
<organism evidence="11 12">
    <name type="scientific">Maudiozyma saulgeensis</name>
    <dbReference type="NCBI Taxonomy" id="1789683"/>
    <lineage>
        <taxon>Eukaryota</taxon>
        <taxon>Fungi</taxon>
        <taxon>Dikarya</taxon>
        <taxon>Ascomycota</taxon>
        <taxon>Saccharomycotina</taxon>
        <taxon>Saccharomycetes</taxon>
        <taxon>Saccharomycetales</taxon>
        <taxon>Saccharomycetaceae</taxon>
        <taxon>Maudiozyma</taxon>
    </lineage>
</organism>
<feature type="domain" description="C2H2-type" evidence="10">
    <location>
        <begin position="163"/>
        <end position="188"/>
    </location>
</feature>